<gene>
    <name evidence="1" type="ORF">Ga0061065_102448</name>
</gene>
<dbReference type="InterPro" id="IPR029016">
    <property type="entry name" value="GAF-like_dom_sf"/>
</dbReference>
<sequence>MTEEEVVQYLQNTPEFFERNPALLETLSVPHPLHGGAISLIERQVSMLRKSVAEYRGEFERLVAIARENEAIMKKSRRLVLKCLSCESLDDFAGVVEEVMREDFAVNYMSMVLFSEHELDTSIRTASWEAAEPILKEMLAQSGCYCGVLSVAESEFLFQSQSDSVMSSAIMPLVSREGGQVIYHGVLALGSSRLNHFDKEKGLLFLDFLADLLSALLLRLLP</sequence>
<dbReference type="Pfam" id="PF04340">
    <property type="entry name" value="DUF484"/>
    <property type="match status" value="1"/>
</dbReference>
<evidence type="ECO:0000313" key="2">
    <source>
        <dbReference type="Proteomes" id="UP000182769"/>
    </source>
</evidence>
<proteinExistence type="predicted"/>
<dbReference type="OrthoDB" id="8525200at2"/>
<accession>A0A0K6IJ57</accession>
<dbReference type="PANTHER" id="PTHR38765">
    <property type="entry name" value="DUF484 DOMAIN-CONTAINING PROTEIN"/>
    <property type="match status" value="1"/>
</dbReference>
<name>A0A0K6IJ57_9GAMM</name>
<dbReference type="RefSeq" id="WP_055462065.1">
    <property type="nucleotide sequence ID" value="NZ_CYHG01000002.1"/>
</dbReference>
<dbReference type="Gene3D" id="3.30.450.40">
    <property type="match status" value="1"/>
</dbReference>
<dbReference type="Proteomes" id="UP000182769">
    <property type="component" value="Unassembled WGS sequence"/>
</dbReference>
<dbReference type="STRING" id="1137284.GCA_001418205_00952"/>
<evidence type="ECO:0000313" key="1">
    <source>
        <dbReference type="EMBL" id="CUB03106.1"/>
    </source>
</evidence>
<dbReference type="EMBL" id="CYHG01000002">
    <property type="protein sequence ID" value="CUB03106.1"/>
    <property type="molecule type" value="Genomic_DNA"/>
</dbReference>
<dbReference type="PANTHER" id="PTHR38765:SF1">
    <property type="entry name" value="DUF484 DOMAIN-CONTAINING PROTEIN"/>
    <property type="match status" value="1"/>
</dbReference>
<keyword evidence="2" id="KW-1185">Reference proteome</keyword>
<dbReference type="AlphaFoldDB" id="A0A0K6IJ57"/>
<protein>
    <submittedName>
        <fullName evidence="1">Uncharacterized conserved protein YigA, DUF484 family</fullName>
    </submittedName>
</protein>
<organism evidence="1 2">
    <name type="scientific">Marinomonas fungiae</name>
    <dbReference type="NCBI Taxonomy" id="1137284"/>
    <lineage>
        <taxon>Bacteria</taxon>
        <taxon>Pseudomonadati</taxon>
        <taxon>Pseudomonadota</taxon>
        <taxon>Gammaproteobacteria</taxon>
        <taxon>Oceanospirillales</taxon>
        <taxon>Oceanospirillaceae</taxon>
        <taxon>Marinomonas</taxon>
    </lineage>
</organism>
<reference evidence="2" key="1">
    <citation type="submission" date="2015-08" db="EMBL/GenBank/DDBJ databases">
        <authorList>
            <person name="Varghese N."/>
        </authorList>
    </citation>
    <scope>NUCLEOTIDE SEQUENCE [LARGE SCALE GENOMIC DNA]</scope>
    <source>
        <strain evidence="2">JCM 18476</strain>
    </source>
</reference>
<dbReference type="InterPro" id="IPR007435">
    <property type="entry name" value="DUF484"/>
</dbReference>